<proteinExistence type="inferred from homology"/>
<keyword evidence="2 11" id="KW-0813">Transport</keyword>
<comment type="similarity">
    <text evidence="11 12">Belongs to the TonB-dependent receptor family.</text>
</comment>
<sequence length="779" mass="83800">MSWGKEPRLLSGASRISAAAVIGFWLAAVPAFAQSEAESSAVKAEQDNGAFDRGVIVVTAQKRAQAIDEITTAITAVSGEELVARDITDFADLQEISPSLRITGTGANGNISIRGIGTSVFSTSAESAVLPVIDDLATLQSGQALDALSDVERVEVLRGPQGTLFGKGASAGVINIVTRGPTDRFQANFNGQYVDDGRLNIQLGAGGYLTEGVGIRVAGYYNDNSGLVRNRATGTMLGGLQGFGFRTKLRLEPVDNLSLDINYSHAETDETVAPSTYRLLPPNTRLPFNVVANDYLGGVQPGPNNREVNANFDSTRTSNTDVVSLRGEYDLGFASVLSITGWQDWRNVTFNDFDGTTAPVFGSPTGITQGGPYKAQLFSQEFRLVSNGPGPFQYIIGAYYADGETDRSFERTLGTPLASQWDSTAGTTTKAVYANASYMLPSRTEISGGIRYNNETISVEFQNLLPSNNPPPNNQTCLDLCVGESSDDVVTYKLAVRQELDPDNSVYASYSTGYKGGAYDITSGFSPSRAANPAAPETVKSYELGYRGVIIDGRATVALTGFWTDYDDFQRQAAVVPADPADPPEFRLTNVGALRTKGVELELRTNPFDNLQLNGFLAYIDAVIQEYPDAPCYNGQTEAEGCVDPDGPGGSDPIQDLAGTRLNGVPEWSYNIFARYDFDTPSAPFDPFIQADWSYRSSILNDFLGNPDATTEARSILDAAFGASFRDSNLTVTVFVNNVFDKFYNSTAGAPTFHPTTVEANNISREQGRSFGARLSVRY</sequence>
<dbReference type="Pfam" id="PF00593">
    <property type="entry name" value="TonB_dep_Rec_b-barrel"/>
    <property type="match status" value="1"/>
</dbReference>
<evidence type="ECO:0000256" key="3">
    <source>
        <dbReference type="ARBA" id="ARBA00022452"/>
    </source>
</evidence>
<dbReference type="Pfam" id="PF07715">
    <property type="entry name" value="Plug"/>
    <property type="match status" value="1"/>
</dbReference>
<comment type="subcellular location">
    <subcellularLocation>
        <location evidence="1 11">Cell outer membrane</location>
        <topology evidence="1 11">Multi-pass membrane protein</topology>
    </subcellularLocation>
</comment>
<keyword evidence="3 11" id="KW-1134">Transmembrane beta strand</keyword>
<evidence type="ECO:0000313" key="15">
    <source>
        <dbReference type="EMBL" id="MEN7536674.1"/>
    </source>
</evidence>
<keyword evidence="15" id="KW-0675">Receptor</keyword>
<evidence type="ECO:0000256" key="12">
    <source>
        <dbReference type="RuleBase" id="RU003357"/>
    </source>
</evidence>
<evidence type="ECO:0000256" key="8">
    <source>
        <dbReference type="ARBA" id="ARBA00023077"/>
    </source>
</evidence>
<dbReference type="RefSeq" id="WP_346784125.1">
    <property type="nucleotide sequence ID" value="NZ_JBDLBR010000002.1"/>
</dbReference>
<dbReference type="InterPro" id="IPR039426">
    <property type="entry name" value="TonB-dep_rcpt-like"/>
</dbReference>
<feature type="domain" description="TonB-dependent receptor plug" evidence="14">
    <location>
        <begin position="68"/>
        <end position="173"/>
    </location>
</feature>
<dbReference type="InterPro" id="IPR012910">
    <property type="entry name" value="Plug_dom"/>
</dbReference>
<evidence type="ECO:0000256" key="2">
    <source>
        <dbReference type="ARBA" id="ARBA00022448"/>
    </source>
</evidence>
<evidence type="ECO:0000313" key="16">
    <source>
        <dbReference type="Proteomes" id="UP001484535"/>
    </source>
</evidence>
<dbReference type="PANTHER" id="PTHR32552">
    <property type="entry name" value="FERRICHROME IRON RECEPTOR-RELATED"/>
    <property type="match status" value="1"/>
</dbReference>
<dbReference type="Proteomes" id="UP001484535">
    <property type="component" value="Unassembled WGS sequence"/>
</dbReference>
<feature type="domain" description="TonB-dependent receptor-like beta-barrel" evidence="13">
    <location>
        <begin position="265"/>
        <end position="739"/>
    </location>
</feature>
<accession>A0ABV0CUX3</accession>
<evidence type="ECO:0000259" key="13">
    <source>
        <dbReference type="Pfam" id="PF00593"/>
    </source>
</evidence>
<keyword evidence="8 12" id="KW-0798">TonB box</keyword>
<dbReference type="PANTHER" id="PTHR32552:SF81">
    <property type="entry name" value="TONB-DEPENDENT OUTER MEMBRANE RECEPTOR"/>
    <property type="match status" value="1"/>
</dbReference>
<dbReference type="EMBL" id="JBDLBR010000002">
    <property type="protein sequence ID" value="MEN7536674.1"/>
    <property type="molecule type" value="Genomic_DNA"/>
</dbReference>
<evidence type="ECO:0000256" key="9">
    <source>
        <dbReference type="ARBA" id="ARBA00023136"/>
    </source>
</evidence>
<evidence type="ECO:0000256" key="5">
    <source>
        <dbReference type="ARBA" id="ARBA00022692"/>
    </source>
</evidence>
<keyword evidence="5 11" id="KW-0812">Transmembrane</keyword>
<evidence type="ECO:0000256" key="4">
    <source>
        <dbReference type="ARBA" id="ARBA00022496"/>
    </source>
</evidence>
<reference evidence="15 16" key="1">
    <citation type="submission" date="2024-05" db="EMBL/GenBank/DDBJ databases">
        <authorList>
            <person name="Park S."/>
        </authorList>
    </citation>
    <scope>NUCLEOTIDE SEQUENCE [LARGE SCALE GENOMIC DNA]</scope>
    <source>
        <strain evidence="15 16">DGU5</strain>
    </source>
</reference>
<name>A0ABV0CUX3_9SPHN</name>
<keyword evidence="9 11" id="KW-0472">Membrane</keyword>
<evidence type="ECO:0000256" key="10">
    <source>
        <dbReference type="ARBA" id="ARBA00023237"/>
    </source>
</evidence>
<evidence type="ECO:0000256" key="7">
    <source>
        <dbReference type="ARBA" id="ARBA00023065"/>
    </source>
</evidence>
<protein>
    <submittedName>
        <fullName evidence="15">TonB-dependent receptor</fullName>
    </submittedName>
</protein>
<keyword evidence="4" id="KW-0410">Iron transport</keyword>
<dbReference type="Gene3D" id="2.40.170.20">
    <property type="entry name" value="TonB-dependent receptor, beta-barrel domain"/>
    <property type="match status" value="1"/>
</dbReference>
<organism evidence="15 16">
    <name type="scientific">Aurantiacibacter flavus</name>
    <dbReference type="NCBI Taxonomy" id="3145232"/>
    <lineage>
        <taxon>Bacteria</taxon>
        <taxon>Pseudomonadati</taxon>
        <taxon>Pseudomonadota</taxon>
        <taxon>Alphaproteobacteria</taxon>
        <taxon>Sphingomonadales</taxon>
        <taxon>Erythrobacteraceae</taxon>
        <taxon>Aurantiacibacter</taxon>
    </lineage>
</organism>
<dbReference type="SUPFAM" id="SSF56935">
    <property type="entry name" value="Porins"/>
    <property type="match status" value="1"/>
</dbReference>
<evidence type="ECO:0000256" key="6">
    <source>
        <dbReference type="ARBA" id="ARBA00023004"/>
    </source>
</evidence>
<comment type="caution">
    <text evidence="15">The sequence shown here is derived from an EMBL/GenBank/DDBJ whole genome shotgun (WGS) entry which is preliminary data.</text>
</comment>
<dbReference type="PROSITE" id="PS52016">
    <property type="entry name" value="TONB_DEPENDENT_REC_3"/>
    <property type="match status" value="1"/>
</dbReference>
<keyword evidence="7" id="KW-0406">Ion transport</keyword>
<dbReference type="InterPro" id="IPR000531">
    <property type="entry name" value="Beta-barrel_TonB"/>
</dbReference>
<dbReference type="InterPro" id="IPR036942">
    <property type="entry name" value="Beta-barrel_TonB_sf"/>
</dbReference>
<evidence type="ECO:0000259" key="14">
    <source>
        <dbReference type="Pfam" id="PF07715"/>
    </source>
</evidence>
<evidence type="ECO:0000256" key="1">
    <source>
        <dbReference type="ARBA" id="ARBA00004571"/>
    </source>
</evidence>
<keyword evidence="16" id="KW-1185">Reference proteome</keyword>
<keyword evidence="6" id="KW-0408">Iron</keyword>
<gene>
    <name evidence="15" type="ORF">ABDJ38_05775</name>
</gene>
<keyword evidence="10 11" id="KW-0998">Cell outer membrane</keyword>
<evidence type="ECO:0000256" key="11">
    <source>
        <dbReference type="PROSITE-ProRule" id="PRU01360"/>
    </source>
</evidence>